<evidence type="ECO:0000313" key="5">
    <source>
        <dbReference type="EMBL" id="KAI6650310.1"/>
    </source>
</evidence>
<comment type="caution">
    <text evidence="5">The sequence shown here is derived from an EMBL/GenBank/DDBJ whole genome shotgun (WGS) entry which is preliminary data.</text>
</comment>
<dbReference type="InterPro" id="IPR001452">
    <property type="entry name" value="SH3_domain"/>
</dbReference>
<dbReference type="Pfam" id="PF07653">
    <property type="entry name" value="SH3_2"/>
    <property type="match status" value="1"/>
</dbReference>
<dbReference type="PANTHER" id="PTHR10654:SF18">
    <property type="entry name" value="IP17195P"/>
    <property type="match status" value="1"/>
</dbReference>
<evidence type="ECO:0000256" key="3">
    <source>
        <dbReference type="SAM" id="MobiDB-lite"/>
    </source>
</evidence>
<dbReference type="PROSITE" id="PS50002">
    <property type="entry name" value="SH3"/>
    <property type="match status" value="1"/>
</dbReference>
<dbReference type="SUPFAM" id="SSF50044">
    <property type="entry name" value="SH3-domain"/>
    <property type="match status" value="1"/>
</dbReference>
<dbReference type="PANTHER" id="PTHR10654">
    <property type="entry name" value="CAS SCAFFOLDING PROTEIN"/>
    <property type="match status" value="1"/>
</dbReference>
<reference evidence="5 6" key="1">
    <citation type="journal article" date="2023" name="BMC Biol.">
        <title>The compact genome of the sponge Oopsacas minuta (Hexactinellida) is lacking key metazoan core genes.</title>
        <authorList>
            <person name="Santini S."/>
            <person name="Schenkelaars Q."/>
            <person name="Jourda C."/>
            <person name="Duchesne M."/>
            <person name="Belahbib H."/>
            <person name="Rocher C."/>
            <person name="Selva M."/>
            <person name="Riesgo A."/>
            <person name="Vervoort M."/>
            <person name="Leys S.P."/>
            <person name="Kodjabachian L."/>
            <person name="Le Bivic A."/>
            <person name="Borchiellini C."/>
            <person name="Claverie J.M."/>
            <person name="Renard E."/>
        </authorList>
    </citation>
    <scope>NUCLEOTIDE SEQUENCE [LARGE SCALE GENOMIC DNA]</scope>
    <source>
        <strain evidence="5">SPO-2</strain>
    </source>
</reference>
<evidence type="ECO:0000313" key="6">
    <source>
        <dbReference type="Proteomes" id="UP001165289"/>
    </source>
</evidence>
<evidence type="ECO:0000259" key="4">
    <source>
        <dbReference type="PROSITE" id="PS50002"/>
    </source>
</evidence>
<protein>
    <submittedName>
        <fullName evidence="5">Breast cancer anti-estrogen resistance protein 1-like</fullName>
    </submittedName>
</protein>
<dbReference type="InterPro" id="IPR036028">
    <property type="entry name" value="SH3-like_dom_sf"/>
</dbReference>
<gene>
    <name evidence="5" type="ORF">LOD99_5988</name>
</gene>
<dbReference type="EMBL" id="JAKMXF010000312">
    <property type="protein sequence ID" value="KAI6650310.1"/>
    <property type="molecule type" value="Genomic_DNA"/>
</dbReference>
<name>A0AAV7JN26_9METZ</name>
<dbReference type="GO" id="GO:0005886">
    <property type="term" value="C:plasma membrane"/>
    <property type="evidence" value="ECO:0007669"/>
    <property type="project" value="TreeGrafter"/>
</dbReference>
<dbReference type="SMART" id="SM00326">
    <property type="entry name" value="SH3"/>
    <property type="match status" value="1"/>
</dbReference>
<dbReference type="InterPro" id="IPR037362">
    <property type="entry name" value="CAS_fam"/>
</dbReference>
<evidence type="ECO:0000256" key="2">
    <source>
        <dbReference type="PROSITE-ProRule" id="PRU00192"/>
    </source>
</evidence>
<dbReference type="GO" id="GO:0005737">
    <property type="term" value="C:cytoplasm"/>
    <property type="evidence" value="ECO:0007669"/>
    <property type="project" value="TreeGrafter"/>
</dbReference>
<dbReference type="AlphaFoldDB" id="A0AAV7JN26"/>
<feature type="domain" description="SH3" evidence="4">
    <location>
        <begin position="2"/>
        <end position="64"/>
    </location>
</feature>
<feature type="region of interest" description="Disordered" evidence="3">
    <location>
        <begin position="299"/>
        <end position="324"/>
    </location>
</feature>
<organism evidence="5 6">
    <name type="scientific">Oopsacas minuta</name>
    <dbReference type="NCBI Taxonomy" id="111878"/>
    <lineage>
        <taxon>Eukaryota</taxon>
        <taxon>Metazoa</taxon>
        <taxon>Porifera</taxon>
        <taxon>Hexactinellida</taxon>
        <taxon>Hexasterophora</taxon>
        <taxon>Lyssacinosida</taxon>
        <taxon>Leucopsacidae</taxon>
        <taxon>Oopsacas</taxon>
    </lineage>
</organism>
<evidence type="ECO:0000256" key="1">
    <source>
        <dbReference type="ARBA" id="ARBA00022443"/>
    </source>
</evidence>
<sequence>MSGLRYGRTMFDNESGHPEELTFQKSDILTILKTEIDGAPGWWLCQKGNKVGIAPGNFIEKLPSNFVPHFKIKDNRLDMIDQRSSRAPSGDYSHPRNPKMHLREGVSQLNVQHRQVEQAFDRVHSHYTREVLKCDQMDVMKWGAVVRHFWTLCDNYSSSILLFTKFIRISVLETIDENVDFVVVGKLSNRLNTLDLDFQGYSNLLKITKLQFNENTPKNIHALIERGEKLPTQIQEVYATLKANKSMFFTEEEPKWAEKRGVRRASYEDVDCMDFLTQAIEVRNRNELKIDIPIIVEPPARKSAPSSPNRIRDMGGMKGRSRSKTELNETNLFVPNLKTKLSTEKFDSVRERKFSNSISQQLSKLKLKSNQKSFLKSSKVNSAHKIVISSPSNPQMLQSVSSDFAVSKARAVTMTTPVISKRRAATESNIIEGGSVNGQFLPVSPGRYESMAGVSNFSSLPAENVSHFNYTKSTPIEVTILTELYLQLEQVLTSIKESTRRLKFSMGASTPDPLVYSPLVQNMTAHIYKCIFLLQISQNSLADDDKNLAKYIENLSNSAKNIISKCKEFLKAKSSKISTELTVLTLESTNQISDIIVSVMAIRHDTMSASEV</sequence>
<accession>A0AAV7JN26</accession>
<keyword evidence="1 2" id="KW-0728">SH3 domain</keyword>
<proteinExistence type="predicted"/>
<dbReference type="Proteomes" id="UP001165289">
    <property type="component" value="Unassembled WGS sequence"/>
</dbReference>
<dbReference type="Gene3D" id="2.30.30.40">
    <property type="entry name" value="SH3 Domains"/>
    <property type="match status" value="1"/>
</dbReference>
<keyword evidence="6" id="KW-1185">Reference proteome</keyword>
<dbReference type="GO" id="GO:0016477">
    <property type="term" value="P:cell migration"/>
    <property type="evidence" value="ECO:0007669"/>
    <property type="project" value="TreeGrafter"/>
</dbReference>
<dbReference type="GO" id="GO:0007169">
    <property type="term" value="P:cell surface receptor protein tyrosine kinase signaling pathway"/>
    <property type="evidence" value="ECO:0007669"/>
    <property type="project" value="TreeGrafter"/>
</dbReference>